<dbReference type="SMART" id="SM00267">
    <property type="entry name" value="GGDEF"/>
    <property type="match status" value="1"/>
</dbReference>
<keyword evidence="2" id="KW-0472">Membrane</keyword>
<keyword evidence="6" id="KW-1185">Reference proteome</keyword>
<keyword evidence="2" id="KW-0812">Transmembrane</keyword>
<feature type="transmembrane region" description="Helical" evidence="2">
    <location>
        <begin position="235"/>
        <end position="256"/>
    </location>
</feature>
<dbReference type="InterPro" id="IPR052155">
    <property type="entry name" value="Biofilm_reg_signaling"/>
</dbReference>
<dbReference type="PANTHER" id="PTHR44757:SF2">
    <property type="entry name" value="BIOFILM ARCHITECTURE MAINTENANCE PROTEIN MBAA"/>
    <property type="match status" value="1"/>
</dbReference>
<comment type="caution">
    <text evidence="5">The sequence shown here is derived from an EMBL/GenBank/DDBJ whole genome shotgun (WGS) entry which is preliminary data.</text>
</comment>
<protein>
    <submittedName>
        <fullName evidence="5">Diguanylate cyclase (GGDEF)-like protein</fullName>
    </submittedName>
</protein>
<sequence>MTPLSYAAPALRALLLTTLLGLLTAAPALHAATNAGSEGAVLLLNGSDPTPQVGGMLEVLMEAEPSVGINAVARKARGSFSPSLADTVFALNEGKTLWIRLRLQRDSIATPDWTLHIPLPYLDHAALYQQDGRGNWVAQIAGDTNAVERWTRPSLYPDFSINLSEPGVQELFLEVRNFKPIALPLLLATAAARDRQHEVEYVWLGILMGALLMLIGVCGIHYLQGRSRAEGWYTGYATLVLLVVSTTTGLAGMWLWPSSPMWANYAHMALPILGVGATVLFVRHMSSLDVGFPRLARTLYAFGLSGLPLSLLCAAIDRRVADHLNAGYLAIGPILAVTATALAWRRGYAVGKWLFLAYLPQGLSVLFMAAQVLHLVPAWWETRYVMVMCIALAVPLLQQALQTRARERREAQDRAEALPTQDALTGLLTAPLFLQQVETALNRAKHDREPSAIVLVDVVNFKYLRDSYGDAVAEQCLLRAAVKLHRVLRDVDPAGRVGTSRFGMVLDGTTSRQALTERMVRLIASGLIPLPGLKPEVTLQFHVACVLLTELIPDSQRILNELGALLEGISPRTRRPIRFLDPAMTSPSPLSSQMGPATEIPTQPNV</sequence>
<gene>
    <name evidence="5" type="ORF">J2X15_001180</name>
</gene>
<feature type="signal peptide" evidence="3">
    <location>
        <begin position="1"/>
        <end position="31"/>
    </location>
</feature>
<feature type="compositionally biased region" description="Polar residues" evidence="1">
    <location>
        <begin position="585"/>
        <end position="606"/>
    </location>
</feature>
<dbReference type="PANTHER" id="PTHR44757">
    <property type="entry name" value="DIGUANYLATE CYCLASE DGCP"/>
    <property type="match status" value="1"/>
</dbReference>
<feature type="domain" description="GGDEF" evidence="4">
    <location>
        <begin position="449"/>
        <end position="582"/>
    </location>
</feature>
<evidence type="ECO:0000256" key="3">
    <source>
        <dbReference type="SAM" id="SignalP"/>
    </source>
</evidence>
<feature type="chain" id="PRO_5045528510" evidence="3">
    <location>
        <begin position="32"/>
        <end position="606"/>
    </location>
</feature>
<dbReference type="Pfam" id="PF07695">
    <property type="entry name" value="7TMR-DISM_7TM"/>
    <property type="match status" value="1"/>
</dbReference>
<accession>A0ABU1ZK29</accession>
<dbReference type="InterPro" id="IPR029787">
    <property type="entry name" value="Nucleotide_cyclase"/>
</dbReference>
<dbReference type="Gene3D" id="2.60.40.2380">
    <property type="match status" value="1"/>
</dbReference>
<reference evidence="5 6" key="1">
    <citation type="submission" date="2023-07" db="EMBL/GenBank/DDBJ databases">
        <title>Sorghum-associated microbial communities from plants grown in Nebraska, USA.</title>
        <authorList>
            <person name="Schachtman D."/>
        </authorList>
    </citation>
    <scope>NUCLEOTIDE SEQUENCE [LARGE SCALE GENOMIC DNA]</scope>
    <source>
        <strain evidence="5 6">BE308</strain>
    </source>
</reference>
<dbReference type="RefSeq" id="WP_310340253.1">
    <property type="nucleotide sequence ID" value="NZ_JAVDXO010000002.1"/>
</dbReference>
<feature type="transmembrane region" description="Helical" evidence="2">
    <location>
        <begin position="382"/>
        <end position="401"/>
    </location>
</feature>
<keyword evidence="2" id="KW-1133">Transmembrane helix</keyword>
<feature type="transmembrane region" description="Helical" evidence="2">
    <location>
        <begin position="201"/>
        <end position="223"/>
    </location>
</feature>
<keyword evidence="3" id="KW-0732">Signal</keyword>
<dbReference type="Gene3D" id="3.30.70.270">
    <property type="match status" value="1"/>
</dbReference>
<dbReference type="InterPro" id="IPR043128">
    <property type="entry name" value="Rev_trsase/Diguanyl_cyclase"/>
</dbReference>
<evidence type="ECO:0000313" key="6">
    <source>
        <dbReference type="Proteomes" id="UP001268089"/>
    </source>
</evidence>
<dbReference type="InterPro" id="IPR000160">
    <property type="entry name" value="GGDEF_dom"/>
</dbReference>
<feature type="transmembrane region" description="Helical" evidence="2">
    <location>
        <begin position="323"/>
        <end position="344"/>
    </location>
</feature>
<feature type="transmembrane region" description="Helical" evidence="2">
    <location>
        <begin position="356"/>
        <end position="376"/>
    </location>
</feature>
<dbReference type="Proteomes" id="UP001268089">
    <property type="component" value="Unassembled WGS sequence"/>
</dbReference>
<dbReference type="SUPFAM" id="SSF55073">
    <property type="entry name" value="Nucleotide cyclase"/>
    <property type="match status" value="1"/>
</dbReference>
<dbReference type="EMBL" id="JAVDXO010000002">
    <property type="protein sequence ID" value="MDR7305902.1"/>
    <property type="molecule type" value="Genomic_DNA"/>
</dbReference>
<dbReference type="Pfam" id="PF00990">
    <property type="entry name" value="GGDEF"/>
    <property type="match status" value="1"/>
</dbReference>
<name>A0ABU1ZK29_9BURK</name>
<organism evidence="5 6">
    <name type="scientific">Rhodoferax saidenbachensis</name>
    <dbReference type="NCBI Taxonomy" id="1484693"/>
    <lineage>
        <taxon>Bacteria</taxon>
        <taxon>Pseudomonadati</taxon>
        <taxon>Pseudomonadota</taxon>
        <taxon>Betaproteobacteria</taxon>
        <taxon>Burkholderiales</taxon>
        <taxon>Comamonadaceae</taxon>
        <taxon>Rhodoferax</taxon>
    </lineage>
</organism>
<dbReference type="InterPro" id="IPR011623">
    <property type="entry name" value="7TMR_DISM_rcpt_extracell_dom1"/>
</dbReference>
<feature type="region of interest" description="Disordered" evidence="1">
    <location>
        <begin position="583"/>
        <end position="606"/>
    </location>
</feature>
<evidence type="ECO:0000259" key="4">
    <source>
        <dbReference type="PROSITE" id="PS50887"/>
    </source>
</evidence>
<dbReference type="NCBIfam" id="TIGR00254">
    <property type="entry name" value="GGDEF"/>
    <property type="match status" value="1"/>
</dbReference>
<feature type="transmembrane region" description="Helical" evidence="2">
    <location>
        <begin position="295"/>
        <end position="317"/>
    </location>
</feature>
<dbReference type="Pfam" id="PF07696">
    <property type="entry name" value="7TMR-DISMED2"/>
    <property type="match status" value="1"/>
</dbReference>
<dbReference type="PROSITE" id="PS50887">
    <property type="entry name" value="GGDEF"/>
    <property type="match status" value="1"/>
</dbReference>
<evidence type="ECO:0000256" key="1">
    <source>
        <dbReference type="SAM" id="MobiDB-lite"/>
    </source>
</evidence>
<evidence type="ECO:0000313" key="5">
    <source>
        <dbReference type="EMBL" id="MDR7305902.1"/>
    </source>
</evidence>
<dbReference type="InterPro" id="IPR011622">
    <property type="entry name" value="7TMR_DISM_rcpt_extracell_dom2"/>
</dbReference>
<feature type="transmembrane region" description="Helical" evidence="2">
    <location>
        <begin position="262"/>
        <end position="283"/>
    </location>
</feature>
<evidence type="ECO:0000256" key="2">
    <source>
        <dbReference type="SAM" id="Phobius"/>
    </source>
</evidence>
<proteinExistence type="predicted"/>